<evidence type="ECO:0000313" key="3">
    <source>
        <dbReference type="Proteomes" id="UP000592820"/>
    </source>
</evidence>
<reference evidence="2 4" key="1">
    <citation type="submission" date="2019-08" db="EMBL/GenBank/DDBJ databases">
        <title>Paraburkholderia simonii sp. nov. and P. youngii sp. nov. Brazilian and Mexican Mimosa-associated rhizobia.</title>
        <authorList>
            <person name="Mavima L."/>
            <person name="Beukes C.W."/>
            <person name="Palmer M."/>
            <person name="De Meyer S.E."/>
            <person name="James E.K."/>
            <person name="Maluk M."/>
            <person name="Avontuur J.R."/>
            <person name="Chan W.Y."/>
            <person name="Venter S.N."/>
            <person name="Steenkamp E.T."/>
        </authorList>
    </citation>
    <scope>NUCLEOTIDE SEQUENCE [LARGE SCALE GENOMIC DNA]</scope>
    <source>
        <strain evidence="2 4">JPY454</strain>
    </source>
</reference>
<dbReference type="RefSeq" id="WP_176120180.1">
    <property type="nucleotide sequence ID" value="NZ_JACHDE010000001.1"/>
</dbReference>
<evidence type="ECO:0000313" key="1">
    <source>
        <dbReference type="EMBL" id="MBB5398336.1"/>
    </source>
</evidence>
<evidence type="ECO:0000313" key="4">
    <source>
        <dbReference type="Proteomes" id="UP000821598"/>
    </source>
</evidence>
<dbReference type="EMBL" id="JACHDE010000001">
    <property type="protein sequence ID" value="MBB5398336.1"/>
    <property type="molecule type" value="Genomic_DNA"/>
</dbReference>
<comment type="caution">
    <text evidence="1">The sequence shown here is derived from an EMBL/GenBank/DDBJ whole genome shotgun (WGS) entry which is preliminary data.</text>
</comment>
<sequence length="156" mass="17641">MYERMRSAKEIIEEMKAGFSDMFEGSDGRECLGCRITFKIYKGFTDLPHAMTTNKKTGEWISINAIRALPTGYDMTRALGQDDECRCRNRSAGPFDEQFTLKDHNGRALPDTLYTVRLPSGELTHGVTDHAGRTARYRTRGAQSIDIYIGHRGRNA</sequence>
<gene>
    <name evidence="2" type="ORF">FSB64_05730</name>
    <name evidence="1" type="ORF">HDG41_000372</name>
</gene>
<name>A0A7W8L2Z3_9BURK</name>
<reference evidence="1 3" key="2">
    <citation type="submission" date="2020-08" db="EMBL/GenBank/DDBJ databases">
        <title>Genomic Encyclopedia of Type Strains, Phase IV (KMG-V): Genome sequencing to study the core and pangenomes of soil and plant-associated prokaryotes.</title>
        <authorList>
            <person name="Whitman W."/>
        </authorList>
    </citation>
    <scope>NUCLEOTIDE SEQUENCE [LARGE SCALE GENOMIC DNA]</scope>
    <source>
        <strain evidence="1 3">JPY162</strain>
    </source>
</reference>
<dbReference type="EMBL" id="VOMC01000004">
    <property type="protein sequence ID" value="NVI03307.1"/>
    <property type="molecule type" value="Genomic_DNA"/>
</dbReference>
<dbReference type="Proteomes" id="UP000821598">
    <property type="component" value="Unassembled WGS sequence"/>
</dbReference>
<dbReference type="Proteomes" id="UP000592820">
    <property type="component" value="Unassembled WGS sequence"/>
</dbReference>
<keyword evidence="4" id="KW-1185">Reference proteome</keyword>
<dbReference type="AlphaFoldDB" id="A0A7W8L2Z3"/>
<accession>A0A7W8L2Z3</accession>
<proteinExistence type="predicted"/>
<organism evidence="1 3">
    <name type="scientific">Paraburkholderia youngii</name>
    <dbReference type="NCBI Taxonomy" id="2782701"/>
    <lineage>
        <taxon>Bacteria</taxon>
        <taxon>Pseudomonadati</taxon>
        <taxon>Pseudomonadota</taxon>
        <taxon>Betaproteobacteria</taxon>
        <taxon>Burkholderiales</taxon>
        <taxon>Burkholderiaceae</taxon>
        <taxon>Paraburkholderia</taxon>
    </lineage>
</organism>
<protein>
    <submittedName>
        <fullName evidence="1">Uncharacterized protein</fullName>
    </submittedName>
</protein>
<evidence type="ECO:0000313" key="2">
    <source>
        <dbReference type="EMBL" id="NVI03307.1"/>
    </source>
</evidence>